<evidence type="ECO:0000313" key="2">
    <source>
        <dbReference type="EMBL" id="KAJ4481881.1"/>
    </source>
</evidence>
<dbReference type="Proteomes" id="UP001150266">
    <property type="component" value="Unassembled WGS sequence"/>
</dbReference>
<keyword evidence="1" id="KW-0732">Signal</keyword>
<dbReference type="AlphaFoldDB" id="A0A9W9AGF7"/>
<evidence type="ECO:0000256" key="1">
    <source>
        <dbReference type="SAM" id="SignalP"/>
    </source>
</evidence>
<protein>
    <submittedName>
        <fullName evidence="2">Uncharacterized protein</fullName>
    </submittedName>
</protein>
<keyword evidence="3" id="KW-1185">Reference proteome</keyword>
<dbReference type="EMBL" id="JAOTPV010000005">
    <property type="protein sequence ID" value="KAJ4481881.1"/>
    <property type="molecule type" value="Genomic_DNA"/>
</dbReference>
<feature type="chain" id="PRO_5040980718" evidence="1">
    <location>
        <begin position="21"/>
        <end position="153"/>
    </location>
</feature>
<comment type="caution">
    <text evidence="2">The sequence shown here is derived from an EMBL/GenBank/DDBJ whole genome shotgun (WGS) entry which is preliminary data.</text>
</comment>
<dbReference type="OrthoDB" id="2967622at2759"/>
<proteinExistence type="predicted"/>
<feature type="signal peptide" evidence="1">
    <location>
        <begin position="1"/>
        <end position="20"/>
    </location>
</feature>
<sequence length="153" mass="17089">MQLHLISMVFAVVNIAFIHAIPLFRSESSVSNPTGIISRMDSDKPTVLISFQNPGPEGTKDDEAVAKIIDLLFDDAARDTKGLIPQVKPIYENHIDTGRKTITIVPFTFTGLDICHGKCTAEGDIFQKISWIKDSTGKPLYKQDKKSKLLWTW</sequence>
<reference evidence="2" key="1">
    <citation type="submission" date="2022-08" db="EMBL/GenBank/DDBJ databases">
        <title>A Global Phylogenomic Analysis of the Shiitake Genus Lentinula.</title>
        <authorList>
            <consortium name="DOE Joint Genome Institute"/>
            <person name="Sierra-Patev S."/>
            <person name="Min B."/>
            <person name="Naranjo-Ortiz M."/>
            <person name="Looney B."/>
            <person name="Konkel Z."/>
            <person name="Slot J.C."/>
            <person name="Sakamoto Y."/>
            <person name="Steenwyk J.L."/>
            <person name="Rokas A."/>
            <person name="Carro J."/>
            <person name="Camarero S."/>
            <person name="Ferreira P."/>
            <person name="Molpeceres G."/>
            <person name="Ruiz-Duenas F.J."/>
            <person name="Serrano A."/>
            <person name="Henrissat B."/>
            <person name="Drula E."/>
            <person name="Hughes K.W."/>
            <person name="Mata J.L."/>
            <person name="Ishikawa N.K."/>
            <person name="Vargas-Isla R."/>
            <person name="Ushijima S."/>
            <person name="Smith C.A."/>
            <person name="Ahrendt S."/>
            <person name="Andreopoulos W."/>
            <person name="He G."/>
            <person name="Labutti K."/>
            <person name="Lipzen A."/>
            <person name="Ng V."/>
            <person name="Riley R."/>
            <person name="Sandor L."/>
            <person name="Barry K."/>
            <person name="Martinez A.T."/>
            <person name="Xiao Y."/>
            <person name="Gibbons J.G."/>
            <person name="Terashima K."/>
            <person name="Grigoriev I.V."/>
            <person name="Hibbett D.S."/>
        </authorList>
    </citation>
    <scope>NUCLEOTIDE SEQUENCE</scope>
    <source>
        <strain evidence="2">JLM2183</strain>
    </source>
</reference>
<evidence type="ECO:0000313" key="3">
    <source>
        <dbReference type="Proteomes" id="UP001150266"/>
    </source>
</evidence>
<accession>A0A9W9AGF7</accession>
<name>A0A9W9AGF7_9AGAR</name>
<organism evidence="2 3">
    <name type="scientific">Lentinula aciculospora</name>
    <dbReference type="NCBI Taxonomy" id="153920"/>
    <lineage>
        <taxon>Eukaryota</taxon>
        <taxon>Fungi</taxon>
        <taxon>Dikarya</taxon>
        <taxon>Basidiomycota</taxon>
        <taxon>Agaricomycotina</taxon>
        <taxon>Agaricomycetes</taxon>
        <taxon>Agaricomycetidae</taxon>
        <taxon>Agaricales</taxon>
        <taxon>Marasmiineae</taxon>
        <taxon>Omphalotaceae</taxon>
        <taxon>Lentinula</taxon>
    </lineage>
</organism>
<gene>
    <name evidence="2" type="ORF">J3R30DRAFT_3699110</name>
</gene>